<organism evidence="3 4">
    <name type="scientific">Rubroshorea leprosula</name>
    <dbReference type="NCBI Taxonomy" id="152421"/>
    <lineage>
        <taxon>Eukaryota</taxon>
        <taxon>Viridiplantae</taxon>
        <taxon>Streptophyta</taxon>
        <taxon>Embryophyta</taxon>
        <taxon>Tracheophyta</taxon>
        <taxon>Spermatophyta</taxon>
        <taxon>Magnoliopsida</taxon>
        <taxon>eudicotyledons</taxon>
        <taxon>Gunneridae</taxon>
        <taxon>Pentapetalae</taxon>
        <taxon>rosids</taxon>
        <taxon>malvids</taxon>
        <taxon>Malvales</taxon>
        <taxon>Dipterocarpaceae</taxon>
        <taxon>Rubroshorea</taxon>
    </lineage>
</organism>
<evidence type="ECO:0000256" key="1">
    <source>
        <dbReference type="SAM" id="MobiDB-lite"/>
    </source>
</evidence>
<sequence length="263" mass="28926">MISNPNLIFYACVAKGPIVLAEFSPKEPGIESLAQRCIEKTPPNHSLFSHTASGRTYTFLIDDPFAYFAIYDETLHKSESVWFLKRLRCVLEELLETGLIADGDDLTSNCFQSQFNPVFCEMMALDLESVTCPGSESRGSRNPSIGSSKGKNGVAPPLGNGNPVKGLKKKRRLSAEANSDWKDGGVENKMDVSDDGNGVCRDFPAPVCMPKGGNFFTGDRQKAKQIWRKHVLVVLFLDLVVCAALFGIWLYVCRGFQCIDADG</sequence>
<dbReference type="PANTHER" id="PTHR47461:SF3">
    <property type="entry name" value="PHYTOLONGIN PHYL2.2"/>
    <property type="match status" value="1"/>
</dbReference>
<dbReference type="SUPFAM" id="SSF64356">
    <property type="entry name" value="SNARE-like"/>
    <property type="match status" value="1"/>
</dbReference>
<keyword evidence="2" id="KW-1133">Transmembrane helix</keyword>
<evidence type="ECO:0000256" key="2">
    <source>
        <dbReference type="SAM" id="Phobius"/>
    </source>
</evidence>
<feature type="compositionally biased region" description="Polar residues" evidence="1">
    <location>
        <begin position="140"/>
        <end position="150"/>
    </location>
</feature>
<feature type="transmembrane region" description="Helical" evidence="2">
    <location>
        <begin position="230"/>
        <end position="252"/>
    </location>
</feature>
<protein>
    <recommendedName>
        <fullName evidence="5">Longin domain-containing protein</fullName>
    </recommendedName>
</protein>
<dbReference type="AlphaFoldDB" id="A0AAV5KLW8"/>
<feature type="compositionally biased region" description="Basic and acidic residues" evidence="1">
    <location>
        <begin position="179"/>
        <end position="188"/>
    </location>
</feature>
<name>A0AAV5KLW8_9ROSI</name>
<dbReference type="Gene3D" id="3.30.450.50">
    <property type="entry name" value="Longin domain"/>
    <property type="match status" value="1"/>
</dbReference>
<dbReference type="EMBL" id="BPVZ01000069">
    <property type="protein sequence ID" value="GKV25592.1"/>
    <property type="molecule type" value="Genomic_DNA"/>
</dbReference>
<dbReference type="PANTHER" id="PTHR47461">
    <property type="entry name" value="PHYTOLONGIN PHYL1.2"/>
    <property type="match status" value="1"/>
</dbReference>
<evidence type="ECO:0000313" key="3">
    <source>
        <dbReference type="EMBL" id="GKV25592.1"/>
    </source>
</evidence>
<keyword evidence="2" id="KW-0812">Transmembrane</keyword>
<gene>
    <name evidence="3" type="ORF">SLEP1_g35003</name>
</gene>
<keyword evidence="4" id="KW-1185">Reference proteome</keyword>
<accession>A0AAV5KLW8</accession>
<evidence type="ECO:0008006" key="5">
    <source>
        <dbReference type="Google" id="ProtNLM"/>
    </source>
</evidence>
<evidence type="ECO:0000313" key="4">
    <source>
        <dbReference type="Proteomes" id="UP001054252"/>
    </source>
</evidence>
<keyword evidence="2" id="KW-0472">Membrane</keyword>
<dbReference type="InterPro" id="IPR011012">
    <property type="entry name" value="Longin-like_dom_sf"/>
</dbReference>
<comment type="caution">
    <text evidence="3">The sequence shown here is derived from an EMBL/GenBank/DDBJ whole genome shotgun (WGS) entry which is preliminary data.</text>
</comment>
<reference evidence="3 4" key="1">
    <citation type="journal article" date="2021" name="Commun. Biol.">
        <title>The genome of Shorea leprosula (Dipterocarpaceae) highlights the ecological relevance of drought in aseasonal tropical rainforests.</title>
        <authorList>
            <person name="Ng K.K.S."/>
            <person name="Kobayashi M.J."/>
            <person name="Fawcett J.A."/>
            <person name="Hatakeyama M."/>
            <person name="Paape T."/>
            <person name="Ng C.H."/>
            <person name="Ang C.C."/>
            <person name="Tnah L.H."/>
            <person name="Lee C.T."/>
            <person name="Nishiyama T."/>
            <person name="Sese J."/>
            <person name="O'Brien M.J."/>
            <person name="Copetti D."/>
            <person name="Mohd Noor M.I."/>
            <person name="Ong R.C."/>
            <person name="Putra M."/>
            <person name="Sireger I.Z."/>
            <person name="Indrioko S."/>
            <person name="Kosugi Y."/>
            <person name="Izuno A."/>
            <person name="Isagi Y."/>
            <person name="Lee S.L."/>
            <person name="Shimizu K.K."/>
        </authorList>
    </citation>
    <scope>NUCLEOTIDE SEQUENCE [LARGE SCALE GENOMIC DNA]</scope>
    <source>
        <strain evidence="3">214</strain>
    </source>
</reference>
<dbReference type="Proteomes" id="UP001054252">
    <property type="component" value="Unassembled WGS sequence"/>
</dbReference>
<dbReference type="InterPro" id="IPR044783">
    <property type="entry name" value="PHYL"/>
</dbReference>
<proteinExistence type="predicted"/>
<dbReference type="GO" id="GO:0016020">
    <property type="term" value="C:membrane"/>
    <property type="evidence" value="ECO:0007669"/>
    <property type="project" value="InterPro"/>
</dbReference>
<feature type="region of interest" description="Disordered" evidence="1">
    <location>
        <begin position="132"/>
        <end position="188"/>
    </location>
</feature>